<dbReference type="Proteomes" id="UP001162060">
    <property type="component" value="Unassembled WGS sequence"/>
</dbReference>
<reference evidence="1" key="1">
    <citation type="submission" date="2024-01" db="EMBL/GenBank/DDBJ databases">
        <authorList>
            <person name="Webb A."/>
        </authorList>
    </citation>
    <scope>NUCLEOTIDE SEQUENCE</scope>
    <source>
        <strain evidence="1">Pm1</strain>
    </source>
</reference>
<accession>A0AAV1V360</accession>
<gene>
    <name evidence="1" type="ORF">PM001_LOCUS26186</name>
</gene>
<evidence type="ECO:0000313" key="2">
    <source>
        <dbReference type="Proteomes" id="UP001162060"/>
    </source>
</evidence>
<sequence>MKHWYIRCTLMCQWVRGKPAMFLVTMCHTNFVEIT</sequence>
<evidence type="ECO:0000313" key="1">
    <source>
        <dbReference type="EMBL" id="CAK7941036.1"/>
    </source>
</evidence>
<protein>
    <submittedName>
        <fullName evidence="1">Uncharacterized protein</fullName>
    </submittedName>
</protein>
<name>A0AAV1V360_9STRA</name>
<proteinExistence type="predicted"/>
<organism evidence="1 2">
    <name type="scientific">Peronospora matthiolae</name>
    <dbReference type="NCBI Taxonomy" id="2874970"/>
    <lineage>
        <taxon>Eukaryota</taxon>
        <taxon>Sar</taxon>
        <taxon>Stramenopiles</taxon>
        <taxon>Oomycota</taxon>
        <taxon>Peronosporomycetes</taxon>
        <taxon>Peronosporales</taxon>
        <taxon>Peronosporaceae</taxon>
        <taxon>Peronospora</taxon>
    </lineage>
</organism>
<dbReference type="AlphaFoldDB" id="A0AAV1V360"/>
<dbReference type="EMBL" id="CAKLBY020000261">
    <property type="protein sequence ID" value="CAK7941036.1"/>
    <property type="molecule type" value="Genomic_DNA"/>
</dbReference>
<comment type="caution">
    <text evidence="1">The sequence shown here is derived from an EMBL/GenBank/DDBJ whole genome shotgun (WGS) entry which is preliminary data.</text>
</comment>